<dbReference type="AlphaFoldDB" id="A0A6A6K369"/>
<dbReference type="PANTHER" id="PTHR47000">
    <property type="entry name" value="ADENINE NUCLEOTIDE ALPHA HYDROLASES-LIKE SUPERFAMILY PROTEIN"/>
    <property type="match status" value="1"/>
</dbReference>
<keyword evidence="2" id="KW-1185">Reference proteome</keyword>
<evidence type="ECO:0000313" key="1">
    <source>
        <dbReference type="EMBL" id="KAF2282964.1"/>
    </source>
</evidence>
<gene>
    <name evidence="1" type="ORF">GH714_043283</name>
</gene>
<dbReference type="PANTHER" id="PTHR47000:SF3">
    <property type="entry name" value="ADENINE NUCLEOTIDE ALPHA HYDROLASES-LIKE SUPERFAMILY PROTEIN"/>
    <property type="match status" value="1"/>
</dbReference>
<organism evidence="1 2">
    <name type="scientific">Hevea brasiliensis</name>
    <name type="common">Para rubber tree</name>
    <name type="synonym">Siphonia brasiliensis</name>
    <dbReference type="NCBI Taxonomy" id="3981"/>
    <lineage>
        <taxon>Eukaryota</taxon>
        <taxon>Viridiplantae</taxon>
        <taxon>Streptophyta</taxon>
        <taxon>Embryophyta</taxon>
        <taxon>Tracheophyta</taxon>
        <taxon>Spermatophyta</taxon>
        <taxon>Magnoliopsida</taxon>
        <taxon>eudicotyledons</taxon>
        <taxon>Gunneridae</taxon>
        <taxon>Pentapetalae</taxon>
        <taxon>rosids</taxon>
        <taxon>fabids</taxon>
        <taxon>Malpighiales</taxon>
        <taxon>Euphorbiaceae</taxon>
        <taxon>Crotonoideae</taxon>
        <taxon>Micrandreae</taxon>
        <taxon>Hevea</taxon>
    </lineage>
</organism>
<dbReference type="EMBL" id="JAAGAX010000040">
    <property type="protein sequence ID" value="KAF2282964.1"/>
    <property type="molecule type" value="Genomic_DNA"/>
</dbReference>
<evidence type="ECO:0000313" key="2">
    <source>
        <dbReference type="Proteomes" id="UP000467840"/>
    </source>
</evidence>
<accession>A0A6A6K369</accession>
<proteinExistence type="predicted"/>
<comment type="caution">
    <text evidence="1">The sequence shown here is derived from an EMBL/GenBank/DDBJ whole genome shotgun (WGS) entry which is preliminary data.</text>
</comment>
<name>A0A6A6K369_HEVBR</name>
<dbReference type="Proteomes" id="UP000467840">
    <property type="component" value="Unassembled WGS sequence"/>
</dbReference>
<protein>
    <submittedName>
        <fullName evidence="1">Uncharacterized protein</fullName>
    </submittedName>
</protein>
<sequence>MALSLTRSPKLSISRSVARIRVRSPSVRGKPTSNSVDNDQKIEFLGSGMEEFGGEDGYRNGNKVMVLVDFSLEAKGALEWALSHTVQSQDTIVLLIIILRKTFNAGAECKLKVQVEVAIREGKEKGPIVVEEAKQQRVSLLVLGQRKRPIMWRLMKRWAGKRNGGGAVEYCIQNSSCMTIAVRRKGKKLGGYLITTKRHKNFWLLA</sequence>
<dbReference type="CDD" id="cd00293">
    <property type="entry name" value="USP-like"/>
    <property type="match status" value="1"/>
</dbReference>
<reference evidence="1 2" key="1">
    <citation type="journal article" date="2020" name="Mol. Plant">
        <title>The Chromosome-Based Rubber Tree Genome Provides New Insights into Spurge Genome Evolution and Rubber Biosynthesis.</title>
        <authorList>
            <person name="Liu J."/>
            <person name="Shi C."/>
            <person name="Shi C.C."/>
            <person name="Li W."/>
            <person name="Zhang Q.J."/>
            <person name="Zhang Y."/>
            <person name="Li K."/>
            <person name="Lu H.F."/>
            <person name="Shi C."/>
            <person name="Zhu S.T."/>
            <person name="Xiao Z.Y."/>
            <person name="Nan H."/>
            <person name="Yue Y."/>
            <person name="Zhu X.G."/>
            <person name="Wu Y."/>
            <person name="Hong X.N."/>
            <person name="Fan G.Y."/>
            <person name="Tong Y."/>
            <person name="Zhang D."/>
            <person name="Mao C.L."/>
            <person name="Liu Y.L."/>
            <person name="Hao S.J."/>
            <person name="Liu W.Q."/>
            <person name="Lv M.Q."/>
            <person name="Zhang H.B."/>
            <person name="Liu Y."/>
            <person name="Hu-Tang G.R."/>
            <person name="Wang J.P."/>
            <person name="Wang J.H."/>
            <person name="Sun Y.H."/>
            <person name="Ni S.B."/>
            <person name="Chen W.B."/>
            <person name="Zhang X.C."/>
            <person name="Jiao Y.N."/>
            <person name="Eichler E.E."/>
            <person name="Li G.H."/>
            <person name="Liu X."/>
            <person name="Gao L.Z."/>
        </authorList>
    </citation>
    <scope>NUCLEOTIDE SEQUENCE [LARGE SCALE GENOMIC DNA]</scope>
    <source>
        <strain evidence="2">cv. GT1</strain>
        <tissue evidence="1">Leaf</tissue>
    </source>
</reference>
<dbReference type="Gene3D" id="3.40.50.12370">
    <property type="match status" value="1"/>
</dbReference>
<dbReference type="SUPFAM" id="SSF52402">
    <property type="entry name" value="Adenine nucleotide alpha hydrolases-like"/>
    <property type="match status" value="1"/>
</dbReference>